<sequence>MLPFLDIIGTLRAWRVGEIGLVDGNNERTKLDERPRVAQPVAKKSVATGQTGPMKPVLCYDRTGGHRLLKSGRPATAKSRRSRLRRARVQLQPDLETLALASQLHERNRAKEGLFPVLPLTENFPYRNDRGAAGVPEKISLLALVFFSTSHCIFVVINEPNIFAGHVAVAGRTLNKSPNEVQVMSVRRPGRMEVLRLHTSIYSYPSPQGPVLGPVKFFGNMILKDSGTLAGYPGHPLDPSTTTQVQIDAQWVLGTQVRVQYSWNKWYQNGVPVPVKPPKDRKYNLEDHYKVVHDADITKYHVVSEYEITASETGRMQQHYDAMVALKRRKRGGAAPAQSLAISAAHTSSMTLRTTNLYPLGASTSNSAPAFMDESPDVSTTTPIAPITTLAEPAESIPTNSSLAFLQLSDDEDDLYAPLPAPTPTSPHADLTENTPTAALAAPIIDASREIEDEIPEGSRPTRSGRQPKKRRIDSPEPFKDPDDPTCPKCGLDGEGETMIGCSGPLCDDYAYSRQYHLGCTSLKRVPSAEDDWYCSGTCEVNAQGGRTSKTGKRARKRTKKA</sequence>
<feature type="compositionally biased region" description="Basic residues" evidence="1">
    <location>
        <begin position="550"/>
        <end position="562"/>
    </location>
</feature>
<dbReference type="Gene3D" id="3.30.40.10">
    <property type="entry name" value="Zinc/RING finger domain, C3HC4 (zinc finger)"/>
    <property type="match status" value="1"/>
</dbReference>
<gene>
    <name evidence="2" type="ORF">SISNIDRAFT_469746</name>
</gene>
<dbReference type="InterPro" id="IPR013083">
    <property type="entry name" value="Znf_RING/FYVE/PHD"/>
</dbReference>
<dbReference type="Proteomes" id="UP000076722">
    <property type="component" value="Unassembled WGS sequence"/>
</dbReference>
<dbReference type="AlphaFoldDB" id="A0A164PLP5"/>
<organism evidence="2 3">
    <name type="scientific">Sistotremastrum niveocremeum HHB9708</name>
    <dbReference type="NCBI Taxonomy" id="1314777"/>
    <lineage>
        <taxon>Eukaryota</taxon>
        <taxon>Fungi</taxon>
        <taxon>Dikarya</taxon>
        <taxon>Basidiomycota</taxon>
        <taxon>Agaricomycotina</taxon>
        <taxon>Agaricomycetes</taxon>
        <taxon>Sistotremastrales</taxon>
        <taxon>Sistotremastraceae</taxon>
        <taxon>Sertulicium</taxon>
        <taxon>Sertulicium niveocremeum</taxon>
    </lineage>
</organism>
<accession>A0A164PLP5</accession>
<dbReference type="STRING" id="1314777.A0A164PLP5"/>
<reference evidence="2 3" key="1">
    <citation type="journal article" date="2016" name="Mol. Biol. Evol.">
        <title>Comparative Genomics of Early-Diverging Mushroom-Forming Fungi Provides Insights into the Origins of Lignocellulose Decay Capabilities.</title>
        <authorList>
            <person name="Nagy L.G."/>
            <person name="Riley R."/>
            <person name="Tritt A."/>
            <person name="Adam C."/>
            <person name="Daum C."/>
            <person name="Floudas D."/>
            <person name="Sun H."/>
            <person name="Yadav J.S."/>
            <person name="Pangilinan J."/>
            <person name="Larsson K.H."/>
            <person name="Matsuura K."/>
            <person name="Barry K."/>
            <person name="Labutti K."/>
            <person name="Kuo R."/>
            <person name="Ohm R.A."/>
            <person name="Bhattacharya S.S."/>
            <person name="Shirouzu T."/>
            <person name="Yoshinaga Y."/>
            <person name="Martin F.M."/>
            <person name="Grigoriev I.V."/>
            <person name="Hibbett D.S."/>
        </authorList>
    </citation>
    <scope>NUCLEOTIDE SEQUENCE [LARGE SCALE GENOMIC DNA]</scope>
    <source>
        <strain evidence="2 3">HHB9708</strain>
    </source>
</reference>
<proteinExistence type="predicted"/>
<dbReference type="InterPro" id="IPR011011">
    <property type="entry name" value="Znf_FYVE_PHD"/>
</dbReference>
<dbReference type="EMBL" id="KV419432">
    <property type="protein sequence ID" value="KZS88855.1"/>
    <property type="molecule type" value="Genomic_DNA"/>
</dbReference>
<feature type="compositionally biased region" description="Basic and acidic residues" evidence="1">
    <location>
        <begin position="473"/>
        <end position="483"/>
    </location>
</feature>
<feature type="region of interest" description="Disordered" evidence="1">
    <location>
        <begin position="449"/>
        <end position="488"/>
    </location>
</feature>
<keyword evidence="3" id="KW-1185">Reference proteome</keyword>
<evidence type="ECO:0000256" key="1">
    <source>
        <dbReference type="SAM" id="MobiDB-lite"/>
    </source>
</evidence>
<evidence type="ECO:0000313" key="3">
    <source>
        <dbReference type="Proteomes" id="UP000076722"/>
    </source>
</evidence>
<name>A0A164PLP5_9AGAM</name>
<protein>
    <submittedName>
        <fullName evidence="2">Uncharacterized protein</fullName>
    </submittedName>
</protein>
<dbReference type="SUPFAM" id="SSF57903">
    <property type="entry name" value="FYVE/PHD zinc finger"/>
    <property type="match status" value="1"/>
</dbReference>
<feature type="region of interest" description="Disordered" evidence="1">
    <location>
        <begin position="543"/>
        <end position="562"/>
    </location>
</feature>
<feature type="region of interest" description="Disordered" evidence="1">
    <location>
        <begin position="414"/>
        <end position="433"/>
    </location>
</feature>
<evidence type="ECO:0000313" key="2">
    <source>
        <dbReference type="EMBL" id="KZS88855.1"/>
    </source>
</evidence>